<reference evidence="3 4" key="1">
    <citation type="journal article" date="2011" name="J. Bacteriol.">
        <title>Complete genome sequence of the cellulose-degrading bacterium Cellulosilyticum lentocellum.</title>
        <authorList>
            <consortium name="US DOE Joint Genome Institute"/>
            <person name="Miller D.A."/>
            <person name="Suen G."/>
            <person name="Bruce D."/>
            <person name="Copeland A."/>
            <person name="Cheng J.F."/>
            <person name="Detter C."/>
            <person name="Goodwin L.A."/>
            <person name="Han C.S."/>
            <person name="Hauser L.J."/>
            <person name="Land M.L."/>
            <person name="Lapidus A."/>
            <person name="Lucas S."/>
            <person name="Meincke L."/>
            <person name="Pitluck S."/>
            <person name="Tapia R."/>
            <person name="Teshima H."/>
            <person name="Woyke T."/>
            <person name="Fox B.G."/>
            <person name="Angert E.R."/>
            <person name="Currie C.R."/>
        </authorList>
    </citation>
    <scope>NUCLEOTIDE SEQUENCE [LARGE SCALE GENOMIC DNA]</scope>
    <source>
        <strain evidence="4">ATCC 49066 / DSM 5427 / NCIMB 11756 / RHM5</strain>
    </source>
</reference>
<dbReference type="Gene3D" id="3.30.420.10">
    <property type="entry name" value="Ribonuclease H-like superfamily/Ribonuclease H"/>
    <property type="match status" value="1"/>
</dbReference>
<dbReference type="SUPFAM" id="SSF52113">
    <property type="entry name" value="BRCT domain"/>
    <property type="match status" value="1"/>
</dbReference>
<evidence type="ECO:0000259" key="2">
    <source>
        <dbReference type="PROSITE" id="PS50172"/>
    </source>
</evidence>
<dbReference type="InterPro" id="IPR036397">
    <property type="entry name" value="RNaseH_sf"/>
</dbReference>
<feature type="domain" description="BRCT" evidence="2">
    <location>
        <begin position="215"/>
        <end position="305"/>
    </location>
</feature>
<keyword evidence="1 3" id="KW-0540">Nuclease</keyword>
<dbReference type="CDD" id="cd17748">
    <property type="entry name" value="BRCT_DNA_ligase_like"/>
    <property type="match status" value="1"/>
</dbReference>
<dbReference type="GO" id="GO:0003676">
    <property type="term" value="F:nucleic acid binding"/>
    <property type="evidence" value="ECO:0007669"/>
    <property type="project" value="InterPro"/>
</dbReference>
<sequence length="305" mass="34117">MNYVVIDFETANSSRSSACSLGMVKVHEGNIVDSFYSLINPEDDFDLFNTSLTGITQDMVCNSPTFNELWPDILSFISDHMIVAHYASFDLSVLRNVLLKYNIPIPTLSYCCTRNLSKKTFPNLINYRLDTVASYLDIEFNHHHAFEDAHATAVLLNHIFIQNTTSSFEDLHSKLGLTIGKITSSSYTPSGYIKCVKKSSNLSSKDIVPTTSSFDDSHPLYDMTVIFTGTLSSMLRRDAMQKVVDVGGHCKDTVGKSANYLVIGIQDYSRFVDGEKSSKLKKAELLISEGYDLEIIDESTFLQML</sequence>
<evidence type="ECO:0000256" key="1">
    <source>
        <dbReference type="ARBA" id="ARBA00022839"/>
    </source>
</evidence>
<evidence type="ECO:0000313" key="4">
    <source>
        <dbReference type="Proteomes" id="UP000008467"/>
    </source>
</evidence>
<gene>
    <name evidence="3" type="ordered locus">Clole_0717</name>
</gene>
<evidence type="ECO:0000313" key="3">
    <source>
        <dbReference type="EMBL" id="ADZ82450.1"/>
    </source>
</evidence>
<name>F2JNV2_CELLD</name>
<dbReference type="AlphaFoldDB" id="F2JNV2"/>
<dbReference type="PANTHER" id="PTHR30231:SF42">
    <property type="entry name" value="EXONUCLEASE"/>
    <property type="match status" value="1"/>
</dbReference>
<keyword evidence="1 3" id="KW-0269">Exonuclease</keyword>
<keyword evidence="1 3" id="KW-0378">Hydrolase</keyword>
<dbReference type="eggNOG" id="COG0272">
    <property type="taxonomic scope" value="Bacteria"/>
</dbReference>
<dbReference type="InterPro" id="IPR012337">
    <property type="entry name" value="RNaseH-like_sf"/>
</dbReference>
<dbReference type="InterPro" id="IPR001357">
    <property type="entry name" value="BRCT_dom"/>
</dbReference>
<dbReference type="InterPro" id="IPR036420">
    <property type="entry name" value="BRCT_dom_sf"/>
</dbReference>
<dbReference type="RefSeq" id="WP_013655751.1">
    <property type="nucleotide sequence ID" value="NC_015275.1"/>
</dbReference>
<dbReference type="GO" id="GO:0005829">
    <property type="term" value="C:cytosol"/>
    <property type="evidence" value="ECO:0007669"/>
    <property type="project" value="TreeGrafter"/>
</dbReference>
<dbReference type="PANTHER" id="PTHR30231">
    <property type="entry name" value="DNA POLYMERASE III SUBUNIT EPSILON"/>
    <property type="match status" value="1"/>
</dbReference>
<dbReference type="InterPro" id="IPR013520">
    <property type="entry name" value="Ribonucl_H"/>
</dbReference>
<dbReference type="FunFam" id="3.30.420.10:FF:000045">
    <property type="entry name" value="3'-5' exonuclease DinG"/>
    <property type="match status" value="1"/>
</dbReference>
<dbReference type="CDD" id="cd06130">
    <property type="entry name" value="DNA_pol_III_epsilon_like"/>
    <property type="match status" value="1"/>
</dbReference>
<dbReference type="EMBL" id="CP002582">
    <property type="protein sequence ID" value="ADZ82450.1"/>
    <property type="molecule type" value="Genomic_DNA"/>
</dbReference>
<keyword evidence="4" id="KW-1185">Reference proteome</keyword>
<dbReference type="eggNOG" id="COG0847">
    <property type="taxonomic scope" value="Bacteria"/>
</dbReference>
<dbReference type="HOGENOM" id="CLU_047806_0_1_9"/>
<protein>
    <submittedName>
        <fullName evidence="3">Exonuclease RNase T and DNA polymerase III</fullName>
    </submittedName>
</protein>
<dbReference type="SUPFAM" id="SSF53098">
    <property type="entry name" value="Ribonuclease H-like"/>
    <property type="match status" value="1"/>
</dbReference>
<dbReference type="PROSITE" id="PS50172">
    <property type="entry name" value="BRCT"/>
    <property type="match status" value="1"/>
</dbReference>
<dbReference type="SMART" id="SM00479">
    <property type="entry name" value="EXOIII"/>
    <property type="match status" value="1"/>
</dbReference>
<accession>F2JNV2</accession>
<dbReference type="GO" id="GO:0008408">
    <property type="term" value="F:3'-5' exonuclease activity"/>
    <property type="evidence" value="ECO:0007669"/>
    <property type="project" value="TreeGrafter"/>
</dbReference>
<organism evidence="3 4">
    <name type="scientific">Cellulosilyticum lentocellum (strain ATCC 49066 / DSM 5427 / NCIMB 11756 / RHM5)</name>
    <name type="common">Clostridium lentocellum</name>
    <dbReference type="NCBI Taxonomy" id="642492"/>
    <lineage>
        <taxon>Bacteria</taxon>
        <taxon>Bacillati</taxon>
        <taxon>Bacillota</taxon>
        <taxon>Clostridia</taxon>
        <taxon>Lachnospirales</taxon>
        <taxon>Cellulosilyticaceae</taxon>
        <taxon>Cellulosilyticum</taxon>
    </lineage>
</organism>
<dbReference type="Proteomes" id="UP000008467">
    <property type="component" value="Chromosome"/>
</dbReference>
<dbReference type="Pfam" id="PF00929">
    <property type="entry name" value="RNase_T"/>
    <property type="match status" value="1"/>
</dbReference>
<dbReference type="KEGG" id="cle:Clole_0717"/>
<dbReference type="STRING" id="642492.Clole_0717"/>
<proteinExistence type="predicted"/>
<dbReference type="Gene3D" id="3.40.50.10190">
    <property type="entry name" value="BRCT domain"/>
    <property type="match status" value="1"/>
</dbReference>